<dbReference type="NCBIfam" id="TIGR00254">
    <property type="entry name" value="GGDEF"/>
    <property type="match status" value="1"/>
</dbReference>
<dbReference type="SMART" id="SM00267">
    <property type="entry name" value="GGDEF"/>
    <property type="match status" value="1"/>
</dbReference>
<keyword evidence="1" id="KW-0472">Membrane</keyword>
<accession>A0A916TV04</accession>
<dbReference type="InterPro" id="IPR052155">
    <property type="entry name" value="Biofilm_reg_signaling"/>
</dbReference>
<protein>
    <submittedName>
        <fullName evidence="5">Diguanylate cyclase</fullName>
    </submittedName>
</protein>
<dbReference type="InterPro" id="IPR001633">
    <property type="entry name" value="EAL_dom"/>
</dbReference>
<dbReference type="AlphaFoldDB" id="A0A916TV04"/>
<feature type="transmembrane region" description="Helical" evidence="1">
    <location>
        <begin position="144"/>
        <end position="162"/>
    </location>
</feature>
<dbReference type="PROSITE" id="PS50883">
    <property type="entry name" value="EAL"/>
    <property type="match status" value="1"/>
</dbReference>
<feature type="transmembrane region" description="Helical" evidence="1">
    <location>
        <begin position="212"/>
        <end position="234"/>
    </location>
</feature>
<sequence>MLRVYSCIAQDHNLLLVVVAGIICLLAVFTAFSASLRAAQIASRRAVYVVTAALVSGLGIWATHFIAMLAYEPGLTIAYDIPKTLLSALTAVVISGAGWTVALRERPAMAPLGGAIIGTGIAAMHYLGMSAVQLNGEILWDDNLVIVSGGLGVGLAACAVWLHRRKPKDPNFAASFLLALAICSLHFTGMAAVTIYPHQGIDVAPQSIDSQALAVIITLATLVMLGLGAGIVLFDRKLAANQLAEAQQSEALAAEILRGASERERLTAELKRQVEISKAALDNMAQGLSMYDADDRLVVINRRHAELYDLLDEPLEPGTPFAEVSKRMTSLGVVRRTVVSSLDTKVDEARRVVRHELHMPDGRIIEFHRCSLPGGGWVATHDDVTEARAANQQIAYLAAHDTLTGLPNRATFFSQLDVYAKRGQHFAVHTIDLDRFKEVNDTLGHPLGDEILKGAAARLRELTGKQDVVTRLGGDEFAVMQIDIASSTPAELAGRIVERLSEPFEFEGHTIVIGASVGISVAPTDGADAEELLKLSDLALYSAKNESRGTYRFFERGMDSRLCARRQLEEDLRVAIREGQFEVHYQPLLDASTGTIRCCEALVRWRHPSRGLVAPADFIATAEDSGLIIPIGEWVLRQACQDAATWPADVRVAVNVSPAQFKRGDLIAMTVSALSAAGLEPTRLELEITEAVLLHDETWVLSALKQLTALGVRIVMDDFGTGYSSLNYLRRFPFNKIKIDRSFVADLVDTPDAFSIIQATILLSQKLGMEVTAEGVETPEQMQILTDEGCTQIQGYHVSRPVPAAGIAGLLDVYNFECRSRAQSAG</sequence>
<comment type="caution">
    <text evidence="5">The sequence shown here is derived from an EMBL/GenBank/DDBJ whole genome shotgun (WGS) entry which is preliminary data.</text>
</comment>
<dbReference type="PROSITE" id="PS50924">
    <property type="entry name" value="MHYT"/>
    <property type="match status" value="1"/>
</dbReference>
<name>A0A916TV04_9SPHN</name>
<dbReference type="Pfam" id="PF00563">
    <property type="entry name" value="EAL"/>
    <property type="match status" value="1"/>
</dbReference>
<dbReference type="Gene3D" id="3.30.70.270">
    <property type="match status" value="1"/>
</dbReference>
<evidence type="ECO:0000256" key="1">
    <source>
        <dbReference type="PROSITE-ProRule" id="PRU00244"/>
    </source>
</evidence>
<dbReference type="Gene3D" id="3.20.20.450">
    <property type="entry name" value="EAL domain"/>
    <property type="match status" value="1"/>
</dbReference>
<proteinExistence type="predicted"/>
<dbReference type="InterPro" id="IPR035919">
    <property type="entry name" value="EAL_sf"/>
</dbReference>
<feature type="domain" description="EAL" evidence="2">
    <location>
        <begin position="565"/>
        <end position="815"/>
    </location>
</feature>
<dbReference type="SMART" id="SM00052">
    <property type="entry name" value="EAL"/>
    <property type="match status" value="1"/>
</dbReference>
<dbReference type="GO" id="GO:0016020">
    <property type="term" value="C:membrane"/>
    <property type="evidence" value="ECO:0007669"/>
    <property type="project" value="UniProtKB-UniRule"/>
</dbReference>
<dbReference type="SUPFAM" id="SSF55073">
    <property type="entry name" value="Nucleotide cyclase"/>
    <property type="match status" value="1"/>
</dbReference>
<dbReference type="InterPro" id="IPR000160">
    <property type="entry name" value="GGDEF_dom"/>
</dbReference>
<organism evidence="5 6">
    <name type="scientific">Novosphingobium endophyticum</name>
    <dbReference type="NCBI Taxonomy" id="1955250"/>
    <lineage>
        <taxon>Bacteria</taxon>
        <taxon>Pseudomonadati</taxon>
        <taxon>Pseudomonadota</taxon>
        <taxon>Alphaproteobacteria</taxon>
        <taxon>Sphingomonadales</taxon>
        <taxon>Sphingomonadaceae</taxon>
        <taxon>Novosphingobium</taxon>
    </lineage>
</organism>
<evidence type="ECO:0000259" key="2">
    <source>
        <dbReference type="PROSITE" id="PS50883"/>
    </source>
</evidence>
<gene>
    <name evidence="5" type="ORF">GCM10011494_35150</name>
</gene>
<dbReference type="Pfam" id="PF00990">
    <property type="entry name" value="GGDEF"/>
    <property type="match status" value="1"/>
</dbReference>
<feature type="transmembrane region" description="Helical" evidence="1">
    <location>
        <begin position="83"/>
        <end position="103"/>
    </location>
</feature>
<dbReference type="Gene3D" id="3.30.450.20">
    <property type="entry name" value="PAS domain"/>
    <property type="match status" value="1"/>
</dbReference>
<dbReference type="EMBL" id="BMHK01000036">
    <property type="protein sequence ID" value="GGC13244.1"/>
    <property type="molecule type" value="Genomic_DNA"/>
</dbReference>
<evidence type="ECO:0000259" key="3">
    <source>
        <dbReference type="PROSITE" id="PS50887"/>
    </source>
</evidence>
<evidence type="ECO:0000259" key="4">
    <source>
        <dbReference type="PROSITE" id="PS50924"/>
    </source>
</evidence>
<dbReference type="SUPFAM" id="SSF141868">
    <property type="entry name" value="EAL domain-like"/>
    <property type="match status" value="1"/>
</dbReference>
<feature type="domain" description="MHYT" evidence="4">
    <location>
        <begin position="12"/>
        <end position="196"/>
    </location>
</feature>
<keyword evidence="6" id="KW-1185">Reference proteome</keyword>
<dbReference type="InterPro" id="IPR005330">
    <property type="entry name" value="MHYT_dom"/>
</dbReference>
<dbReference type="InterPro" id="IPR043128">
    <property type="entry name" value="Rev_trsase/Diguanyl_cyclase"/>
</dbReference>
<feature type="transmembrane region" description="Helical" evidence="1">
    <location>
        <begin position="110"/>
        <end position="132"/>
    </location>
</feature>
<dbReference type="InterPro" id="IPR035965">
    <property type="entry name" value="PAS-like_dom_sf"/>
</dbReference>
<dbReference type="PANTHER" id="PTHR44757:SF2">
    <property type="entry name" value="BIOFILM ARCHITECTURE MAINTENANCE PROTEIN MBAA"/>
    <property type="match status" value="1"/>
</dbReference>
<feature type="domain" description="GGDEF" evidence="3">
    <location>
        <begin position="424"/>
        <end position="556"/>
    </location>
</feature>
<keyword evidence="1" id="KW-1133">Transmembrane helix</keyword>
<dbReference type="RefSeq" id="WP_188772870.1">
    <property type="nucleotide sequence ID" value="NZ_BMHK01000036.1"/>
</dbReference>
<dbReference type="Pfam" id="PF03707">
    <property type="entry name" value="MHYT"/>
    <property type="match status" value="2"/>
</dbReference>
<evidence type="ECO:0000313" key="6">
    <source>
        <dbReference type="Proteomes" id="UP000608154"/>
    </source>
</evidence>
<dbReference type="CDD" id="cd01948">
    <property type="entry name" value="EAL"/>
    <property type="match status" value="1"/>
</dbReference>
<reference evidence="5" key="1">
    <citation type="journal article" date="2014" name="Int. J. Syst. Evol. Microbiol.">
        <title>Complete genome sequence of Corynebacterium casei LMG S-19264T (=DSM 44701T), isolated from a smear-ripened cheese.</title>
        <authorList>
            <consortium name="US DOE Joint Genome Institute (JGI-PGF)"/>
            <person name="Walter F."/>
            <person name="Albersmeier A."/>
            <person name="Kalinowski J."/>
            <person name="Ruckert C."/>
        </authorList>
    </citation>
    <scope>NUCLEOTIDE SEQUENCE</scope>
    <source>
        <strain evidence="5">CGMCC 1.15095</strain>
    </source>
</reference>
<reference evidence="5" key="2">
    <citation type="submission" date="2020-09" db="EMBL/GenBank/DDBJ databases">
        <authorList>
            <person name="Sun Q."/>
            <person name="Zhou Y."/>
        </authorList>
    </citation>
    <scope>NUCLEOTIDE SEQUENCE</scope>
    <source>
        <strain evidence="5">CGMCC 1.15095</strain>
    </source>
</reference>
<dbReference type="Pfam" id="PF12860">
    <property type="entry name" value="PAS_7"/>
    <property type="match status" value="1"/>
</dbReference>
<dbReference type="PROSITE" id="PS50887">
    <property type="entry name" value="GGDEF"/>
    <property type="match status" value="1"/>
</dbReference>
<dbReference type="InterPro" id="IPR029787">
    <property type="entry name" value="Nucleotide_cyclase"/>
</dbReference>
<feature type="transmembrane region" description="Helical" evidence="1">
    <location>
        <begin position="12"/>
        <end position="34"/>
    </location>
</feature>
<dbReference type="PANTHER" id="PTHR44757">
    <property type="entry name" value="DIGUANYLATE CYCLASE DGCP"/>
    <property type="match status" value="1"/>
</dbReference>
<dbReference type="SUPFAM" id="SSF55785">
    <property type="entry name" value="PYP-like sensor domain (PAS domain)"/>
    <property type="match status" value="1"/>
</dbReference>
<dbReference type="Proteomes" id="UP000608154">
    <property type="component" value="Unassembled WGS sequence"/>
</dbReference>
<feature type="transmembrane region" description="Helical" evidence="1">
    <location>
        <begin position="174"/>
        <end position="196"/>
    </location>
</feature>
<keyword evidence="1" id="KW-0812">Transmembrane</keyword>
<dbReference type="CDD" id="cd01949">
    <property type="entry name" value="GGDEF"/>
    <property type="match status" value="1"/>
</dbReference>
<evidence type="ECO:0000313" key="5">
    <source>
        <dbReference type="EMBL" id="GGC13244.1"/>
    </source>
</evidence>
<feature type="transmembrane region" description="Helical" evidence="1">
    <location>
        <begin position="46"/>
        <end position="71"/>
    </location>
</feature>